<organism evidence="2">
    <name type="scientific">Timema tahoe</name>
    <dbReference type="NCBI Taxonomy" id="61484"/>
    <lineage>
        <taxon>Eukaryota</taxon>
        <taxon>Metazoa</taxon>
        <taxon>Ecdysozoa</taxon>
        <taxon>Arthropoda</taxon>
        <taxon>Hexapoda</taxon>
        <taxon>Insecta</taxon>
        <taxon>Pterygota</taxon>
        <taxon>Neoptera</taxon>
        <taxon>Polyneoptera</taxon>
        <taxon>Phasmatodea</taxon>
        <taxon>Timematodea</taxon>
        <taxon>Timematoidea</taxon>
        <taxon>Timematidae</taxon>
        <taxon>Timema</taxon>
    </lineage>
</organism>
<evidence type="ECO:0000313" key="2">
    <source>
        <dbReference type="EMBL" id="CAD7454223.1"/>
    </source>
</evidence>
<name>A0A7R9FK42_9NEOP</name>
<proteinExistence type="predicted"/>
<evidence type="ECO:0000256" key="1">
    <source>
        <dbReference type="SAM" id="MobiDB-lite"/>
    </source>
</evidence>
<gene>
    <name evidence="2" type="ORF">TTEB3V08_LOCUS2337</name>
</gene>
<feature type="region of interest" description="Disordered" evidence="1">
    <location>
        <begin position="35"/>
        <end position="63"/>
    </location>
</feature>
<accession>A0A7R9FK42</accession>
<protein>
    <submittedName>
        <fullName evidence="2">Uncharacterized protein</fullName>
    </submittedName>
</protein>
<sequence length="63" mass="6869">MADSHVLNVLSAMPVYIQAARKNISVAHIHTDKKKLTNASHGRQLSGEDDVTDLAGARYRPKA</sequence>
<reference evidence="2" key="1">
    <citation type="submission" date="2020-11" db="EMBL/GenBank/DDBJ databases">
        <authorList>
            <person name="Tran Van P."/>
        </authorList>
    </citation>
    <scope>NUCLEOTIDE SEQUENCE</scope>
</reference>
<dbReference type="AlphaFoldDB" id="A0A7R9FK42"/>
<dbReference type="EMBL" id="OE000542">
    <property type="protein sequence ID" value="CAD7454223.1"/>
    <property type="molecule type" value="Genomic_DNA"/>
</dbReference>